<evidence type="ECO:0000259" key="2">
    <source>
        <dbReference type="PROSITE" id="PS00022"/>
    </source>
</evidence>
<evidence type="ECO:0000256" key="1">
    <source>
        <dbReference type="SAM" id="SignalP"/>
    </source>
</evidence>
<protein>
    <submittedName>
        <fullName evidence="3">Alpha-(1,6)-fucosyltransferase</fullName>
    </submittedName>
</protein>
<reference evidence="3 4" key="1">
    <citation type="submission" date="2024-03" db="EMBL/GenBank/DDBJ databases">
        <title>Complete genome sequence of the green alga Chloropicon roscoffensis RCC1871.</title>
        <authorList>
            <person name="Lemieux C."/>
            <person name="Pombert J.-F."/>
            <person name="Otis C."/>
            <person name="Turmel M."/>
        </authorList>
    </citation>
    <scope>NUCLEOTIDE SEQUENCE [LARGE SCALE GENOMIC DNA]</scope>
    <source>
        <strain evidence="3 4">RCC1871</strain>
    </source>
</reference>
<feature type="domain" description="EGF-like" evidence="2">
    <location>
        <begin position="323"/>
        <end position="334"/>
    </location>
</feature>
<dbReference type="AlphaFoldDB" id="A0AAX4P2H5"/>
<name>A0AAX4P2H5_9CHLO</name>
<feature type="signal peptide" evidence="1">
    <location>
        <begin position="1"/>
        <end position="29"/>
    </location>
</feature>
<dbReference type="PROSITE" id="PS00022">
    <property type="entry name" value="EGF_1"/>
    <property type="match status" value="1"/>
</dbReference>
<dbReference type="Gene3D" id="2.60.120.260">
    <property type="entry name" value="Galactose-binding domain-like"/>
    <property type="match status" value="1"/>
</dbReference>
<dbReference type="PANTHER" id="PTHR13132">
    <property type="entry name" value="ALPHA- 1,6 -FUCOSYLTRANSFERASE"/>
    <property type="match status" value="1"/>
</dbReference>
<sequence>MRLWAVWRMWAAMALVILASSSIPSMVAGARTANRTLSRLAWTPRRDLGDVVPLRTLGRGLLKSKKKKHGGDASSLARRLAYKRGEFNLRRYPQEKLYPSSSAGQPMFPGLPNLAIMKRVVQSSYQPGNVPLAAVDGDQYAFYEESRSHGATKLERNPWIHVDLSDKPVSVTFVEVWFPVRKCETYLKNLSLSEKDKWLAAVKAGTTHKLPWKCRPEERRKGLYYQPSRVAPLELVLKVGEEVVARKTFTRPTSVVHWAVETEVAEGKEKEKGKGVGATSVLVRVKGNAQLSVAEIKIFGARGSVPCGLATCRHGSCKRSGRCECHKDWIGQDCSVNVRGNVKYLPEGPDGLAGLGAGLGSTMYYRAGDLTLAMKAGRGYNFACHFNYARNSYCKGKGKFGDFSCYFRENPRCDGFVEKKRRGIKFPALTQKNAKGQDCLLPHQECKMRENFNEVPEKWQSKDIFWWRTHQISKLFRLNDEAAQIVDLEGIKERIGFRHPIIGVHMRSGDGCRHGVRSRLFDCRTLREYLPEVNALSAKYGTKNVFVATDNPEILSEIELTRKHTDLNFVVIPSESRAQLKSDTKIEQRMTGEDDGFDSHAAIVTAFQDIFLLSECDYLVTHQASTMSRVALNLATMRMKAVPPYISLDGPWCPQWRMCCEPRHDDGRFLVC</sequence>
<dbReference type="InterPro" id="IPR008979">
    <property type="entry name" value="Galactose-bd-like_sf"/>
</dbReference>
<evidence type="ECO:0000313" key="4">
    <source>
        <dbReference type="Proteomes" id="UP001472866"/>
    </source>
</evidence>
<dbReference type="SUPFAM" id="SSF49785">
    <property type="entry name" value="Galactose-binding domain-like"/>
    <property type="match status" value="1"/>
</dbReference>
<proteinExistence type="predicted"/>
<dbReference type="PANTHER" id="PTHR13132:SF29">
    <property type="entry name" value="ALPHA-(1,6)-FUCOSYLTRANSFERASE"/>
    <property type="match status" value="1"/>
</dbReference>
<dbReference type="Proteomes" id="UP001472866">
    <property type="component" value="Chromosome 02"/>
</dbReference>
<gene>
    <name evidence="3" type="ORF">HKI87_02g17800</name>
</gene>
<accession>A0AAX4P2H5</accession>
<dbReference type="Gene3D" id="3.40.50.11350">
    <property type="match status" value="1"/>
</dbReference>
<dbReference type="InterPro" id="IPR045573">
    <property type="entry name" value="Fut8_N_cat"/>
</dbReference>
<dbReference type="InterPro" id="IPR000742">
    <property type="entry name" value="EGF"/>
</dbReference>
<keyword evidence="1" id="KW-0732">Signal</keyword>
<evidence type="ECO:0000313" key="3">
    <source>
        <dbReference type="EMBL" id="WZN60251.1"/>
    </source>
</evidence>
<dbReference type="GO" id="GO:0006487">
    <property type="term" value="P:protein N-linked glycosylation"/>
    <property type="evidence" value="ECO:0007669"/>
    <property type="project" value="TreeGrafter"/>
</dbReference>
<organism evidence="3 4">
    <name type="scientific">Chloropicon roscoffensis</name>
    <dbReference type="NCBI Taxonomy" id="1461544"/>
    <lineage>
        <taxon>Eukaryota</taxon>
        <taxon>Viridiplantae</taxon>
        <taxon>Chlorophyta</taxon>
        <taxon>Chloropicophyceae</taxon>
        <taxon>Chloropicales</taxon>
        <taxon>Chloropicaceae</taxon>
        <taxon>Chloropicon</taxon>
    </lineage>
</organism>
<keyword evidence="4" id="KW-1185">Reference proteome</keyword>
<dbReference type="EMBL" id="CP151502">
    <property type="protein sequence ID" value="WZN60251.1"/>
    <property type="molecule type" value="Genomic_DNA"/>
</dbReference>
<dbReference type="Pfam" id="PF19745">
    <property type="entry name" value="FUT8_N_cat"/>
    <property type="match status" value="1"/>
</dbReference>
<feature type="chain" id="PRO_5043433171" evidence="1">
    <location>
        <begin position="30"/>
        <end position="672"/>
    </location>
</feature>
<dbReference type="GO" id="GO:0046921">
    <property type="term" value="F:alpha-(1-&gt;6)-fucosyltransferase activity"/>
    <property type="evidence" value="ECO:0007669"/>
    <property type="project" value="TreeGrafter"/>
</dbReference>